<keyword evidence="7 14" id="KW-0479">Metal-binding</keyword>
<comment type="similarity">
    <text evidence="5">Belongs to the cytochrome P450 family.</text>
</comment>
<evidence type="ECO:0000256" key="5">
    <source>
        <dbReference type="ARBA" id="ARBA00010617"/>
    </source>
</evidence>
<keyword evidence="8" id="KW-0256">Endoplasmic reticulum</keyword>
<organism evidence="15">
    <name type="scientific">Culex pipiens pallens</name>
    <name type="common">Mosquito</name>
    <dbReference type="NCBI Taxonomy" id="42434"/>
    <lineage>
        <taxon>Eukaryota</taxon>
        <taxon>Metazoa</taxon>
        <taxon>Ecdysozoa</taxon>
        <taxon>Arthropoda</taxon>
        <taxon>Hexapoda</taxon>
        <taxon>Insecta</taxon>
        <taxon>Pterygota</taxon>
        <taxon>Neoptera</taxon>
        <taxon>Endopterygota</taxon>
        <taxon>Diptera</taxon>
        <taxon>Nematocera</taxon>
        <taxon>Culicoidea</taxon>
        <taxon>Culicidae</taxon>
        <taxon>Culicinae</taxon>
        <taxon>Culicini</taxon>
        <taxon>Culex</taxon>
        <taxon>Culex</taxon>
    </lineage>
</organism>
<dbReference type="Gene3D" id="1.10.630.10">
    <property type="entry name" value="Cytochrome P450"/>
    <property type="match status" value="1"/>
</dbReference>
<dbReference type="GO" id="GO:0004497">
    <property type="term" value="F:monooxygenase activity"/>
    <property type="evidence" value="ECO:0007669"/>
    <property type="project" value="UniProtKB-KW"/>
</dbReference>
<keyword evidence="13" id="KW-0472">Membrane</keyword>
<evidence type="ECO:0000256" key="12">
    <source>
        <dbReference type="ARBA" id="ARBA00023033"/>
    </source>
</evidence>
<dbReference type="GO" id="GO:0005506">
    <property type="term" value="F:iron ion binding"/>
    <property type="evidence" value="ECO:0007669"/>
    <property type="project" value="InterPro"/>
</dbReference>
<protein>
    <submittedName>
        <fullName evidence="15">Cytochrome P450 325bb1</fullName>
    </submittedName>
</protein>
<comment type="subcellular location">
    <subcellularLocation>
        <location evidence="4">Endoplasmic reticulum membrane</location>
        <topology evidence="4">Peripheral membrane protein</topology>
    </subcellularLocation>
    <subcellularLocation>
        <location evidence="3">Microsome membrane</location>
        <topology evidence="3">Peripheral membrane protein</topology>
    </subcellularLocation>
</comment>
<comment type="cofactor">
    <cofactor evidence="1 14">
        <name>heme</name>
        <dbReference type="ChEBI" id="CHEBI:30413"/>
    </cofactor>
</comment>
<evidence type="ECO:0000313" key="15">
    <source>
        <dbReference type="EMBL" id="AIQ78241.1"/>
    </source>
</evidence>
<dbReference type="PANTHER" id="PTHR24291">
    <property type="entry name" value="CYTOCHROME P450 FAMILY 4"/>
    <property type="match status" value="1"/>
</dbReference>
<sequence length="507" mass="58996">MLFEVLLSIVGALLLFLYLKNLWATRYIQKITPCLPKMLYPIVGHIPMLCGLDSEGIFGAMANAFRHVDHLGRMMIGPLPVILINHPETLEAVLTSELMLNKPYFYDFMEVSDGIFGMRDGERWSKIRRLLNRTFNPVTLKSFLPIMDSNAKVLIEELRNLVSEEDNPNFGFDIHTYISKCNLDTIYNTTMGCNDNDEVGKNEYLHRLEVLLKIMSERMANVQQYFDIFFQMTDTYREKRANKLFVNKYSAKTVHARQEQLKQAQMQQAPDEDEFGTKSMIFLDQLLTIREGDRAVNFTDQEIIDQCLTMLVAGSDTTGGAMSTTCLFLAMHPEVQDKVVAEMSAVFSSDSVQITQDTLLQLRYTEQVIKETLRLVPVGVLMARETKFEETLHGVRIPPKQIIMYNLYTYHRRKDIWGADADQFDTDRFEPERADKRHRFAYIPFVAGQRTCIGQRYAMLSMKILLLRVLQEYRLWTDLKYSELRFKFEVTMRLVGPHRVWLTKRNK</sequence>
<evidence type="ECO:0000256" key="1">
    <source>
        <dbReference type="ARBA" id="ARBA00001971"/>
    </source>
</evidence>
<keyword evidence="12" id="KW-0503">Monooxygenase</keyword>
<dbReference type="GO" id="GO:0020037">
    <property type="term" value="F:heme binding"/>
    <property type="evidence" value="ECO:0007669"/>
    <property type="project" value="InterPro"/>
</dbReference>
<dbReference type="GO" id="GO:0016705">
    <property type="term" value="F:oxidoreductase activity, acting on paired donors, with incorporation or reduction of molecular oxygen"/>
    <property type="evidence" value="ECO:0007669"/>
    <property type="project" value="InterPro"/>
</dbReference>
<keyword evidence="11 14" id="KW-0408">Iron</keyword>
<dbReference type="PRINTS" id="PR00463">
    <property type="entry name" value="EP450I"/>
</dbReference>
<keyword evidence="6 14" id="KW-0349">Heme</keyword>
<keyword evidence="10" id="KW-0560">Oxidoreductase</keyword>
<evidence type="ECO:0000256" key="7">
    <source>
        <dbReference type="ARBA" id="ARBA00022723"/>
    </source>
</evidence>
<evidence type="ECO:0000256" key="3">
    <source>
        <dbReference type="ARBA" id="ARBA00004174"/>
    </source>
</evidence>
<evidence type="ECO:0000256" key="14">
    <source>
        <dbReference type="PIRSR" id="PIRSR602401-1"/>
    </source>
</evidence>
<dbReference type="PRINTS" id="PR00385">
    <property type="entry name" value="P450"/>
</dbReference>
<evidence type="ECO:0000256" key="8">
    <source>
        <dbReference type="ARBA" id="ARBA00022824"/>
    </source>
</evidence>
<evidence type="ECO:0000256" key="2">
    <source>
        <dbReference type="ARBA" id="ARBA00003690"/>
    </source>
</evidence>
<dbReference type="InterPro" id="IPR036396">
    <property type="entry name" value="Cyt_P450_sf"/>
</dbReference>
<evidence type="ECO:0000256" key="10">
    <source>
        <dbReference type="ARBA" id="ARBA00023002"/>
    </source>
</evidence>
<keyword evidence="9" id="KW-0492">Microsome</keyword>
<dbReference type="CDD" id="cd11057">
    <property type="entry name" value="CYP313-like"/>
    <property type="match status" value="1"/>
</dbReference>
<evidence type="ECO:0000256" key="11">
    <source>
        <dbReference type="ARBA" id="ARBA00023004"/>
    </source>
</evidence>
<dbReference type="PANTHER" id="PTHR24291:SF189">
    <property type="entry name" value="CYTOCHROME P450 4C3-RELATED"/>
    <property type="match status" value="1"/>
</dbReference>
<dbReference type="GO" id="GO:0005789">
    <property type="term" value="C:endoplasmic reticulum membrane"/>
    <property type="evidence" value="ECO:0007669"/>
    <property type="project" value="UniProtKB-SubCell"/>
</dbReference>
<dbReference type="InterPro" id="IPR002401">
    <property type="entry name" value="Cyt_P450_E_grp-I"/>
</dbReference>
<dbReference type="Pfam" id="PF00067">
    <property type="entry name" value="p450"/>
    <property type="match status" value="1"/>
</dbReference>
<feature type="binding site" description="axial binding residue" evidence="14">
    <location>
        <position position="452"/>
    </location>
    <ligand>
        <name>heme</name>
        <dbReference type="ChEBI" id="CHEBI:30413"/>
    </ligand>
    <ligandPart>
        <name>Fe</name>
        <dbReference type="ChEBI" id="CHEBI:18248"/>
    </ligandPart>
</feature>
<evidence type="ECO:0000256" key="9">
    <source>
        <dbReference type="ARBA" id="ARBA00022848"/>
    </source>
</evidence>
<name>A0A089N2E9_CULPA</name>
<dbReference type="InterPro" id="IPR001128">
    <property type="entry name" value="Cyt_P450"/>
</dbReference>
<reference evidence="15" key="1">
    <citation type="submission" date="2014-06" db="EMBL/GenBank/DDBJ databases">
        <title>MiR-279-3p may involve in the deltamethrin resistance through targeting the CYP325BB1 in Culex pipiens pallens.</title>
        <authorList>
            <person name="Hu S."/>
            <person name="Yu J."/>
            <person name="Ma K."/>
            <person name="Guo Q."/>
            <person name="Wang W."/>
            <person name="Hu H."/>
            <person name="Fang F."/>
            <person name="Lei Z."/>
            <person name="Zou F."/>
            <person name="Lv Y."/>
            <person name="Zhu C."/>
            <person name="Shen B."/>
        </authorList>
    </citation>
    <scope>NUCLEOTIDE SEQUENCE</scope>
</reference>
<comment type="function">
    <text evidence="2">May be involved in the metabolism of insect hormones and in the breakdown of synthetic insecticides.</text>
</comment>
<proteinExistence type="evidence at transcript level"/>
<evidence type="ECO:0000256" key="4">
    <source>
        <dbReference type="ARBA" id="ARBA00004406"/>
    </source>
</evidence>
<dbReference type="EMBL" id="KM056313">
    <property type="protein sequence ID" value="AIQ78241.1"/>
    <property type="molecule type" value="mRNA"/>
</dbReference>
<dbReference type="InterPro" id="IPR050196">
    <property type="entry name" value="Cytochrome_P450_Monoox"/>
</dbReference>
<evidence type="ECO:0000256" key="13">
    <source>
        <dbReference type="ARBA" id="ARBA00023136"/>
    </source>
</evidence>
<accession>A0A089N2E9</accession>
<dbReference type="AlphaFoldDB" id="A0A089N2E9"/>
<evidence type="ECO:0000256" key="6">
    <source>
        <dbReference type="ARBA" id="ARBA00022617"/>
    </source>
</evidence>
<dbReference type="SUPFAM" id="SSF48264">
    <property type="entry name" value="Cytochrome P450"/>
    <property type="match status" value="1"/>
</dbReference>